<dbReference type="PANTHER" id="PTHR33991:SF1">
    <property type="entry name" value="DNA REPAIR PROTEIN RECO"/>
    <property type="match status" value="1"/>
</dbReference>
<evidence type="ECO:0000313" key="5">
    <source>
        <dbReference type="EMBL" id="OHA93840.1"/>
    </source>
</evidence>
<dbReference type="AlphaFoldDB" id="A0A1G2T994"/>
<evidence type="ECO:0000256" key="2">
    <source>
        <dbReference type="ARBA" id="ARBA00023172"/>
    </source>
</evidence>
<proteinExistence type="predicted"/>
<evidence type="ECO:0000313" key="6">
    <source>
        <dbReference type="Proteomes" id="UP000179264"/>
    </source>
</evidence>
<dbReference type="Proteomes" id="UP000179264">
    <property type="component" value="Unassembled WGS sequence"/>
</dbReference>
<dbReference type="PANTHER" id="PTHR33991">
    <property type="entry name" value="DNA REPAIR PROTEIN RECO"/>
    <property type="match status" value="1"/>
</dbReference>
<keyword evidence="1" id="KW-0227">DNA damage</keyword>
<keyword evidence="3" id="KW-0234">DNA repair</keyword>
<evidence type="ECO:0000256" key="3">
    <source>
        <dbReference type="ARBA" id="ARBA00023204"/>
    </source>
</evidence>
<dbReference type="Pfam" id="PF11967">
    <property type="entry name" value="RecO_N"/>
    <property type="match status" value="1"/>
</dbReference>
<dbReference type="InterPro" id="IPR012340">
    <property type="entry name" value="NA-bd_OB-fold"/>
</dbReference>
<feature type="domain" description="DNA replication/recombination mediator RecO N-terminal" evidence="4">
    <location>
        <begin position="5"/>
        <end position="69"/>
    </location>
</feature>
<gene>
    <name evidence="5" type="ORF">A2W58_00820</name>
</gene>
<protein>
    <recommendedName>
        <fullName evidence="4">DNA replication/recombination mediator RecO N-terminal domain-containing protein</fullName>
    </recommendedName>
</protein>
<dbReference type="GO" id="GO:0006310">
    <property type="term" value="P:DNA recombination"/>
    <property type="evidence" value="ECO:0007669"/>
    <property type="project" value="UniProtKB-KW"/>
</dbReference>
<organism evidence="5 6">
    <name type="scientific">Candidatus Zambryskibacteria bacterium RIFCSPHIGHO2_02_38_10.5</name>
    <dbReference type="NCBI Taxonomy" id="1802742"/>
    <lineage>
        <taxon>Bacteria</taxon>
        <taxon>Candidatus Zambryskiibacteriota</taxon>
    </lineage>
</organism>
<dbReference type="GO" id="GO:0043590">
    <property type="term" value="C:bacterial nucleoid"/>
    <property type="evidence" value="ECO:0007669"/>
    <property type="project" value="TreeGrafter"/>
</dbReference>
<dbReference type="EMBL" id="MHVL01000008">
    <property type="protein sequence ID" value="OHA93840.1"/>
    <property type="molecule type" value="Genomic_DNA"/>
</dbReference>
<dbReference type="InterPro" id="IPR003717">
    <property type="entry name" value="RecO"/>
</dbReference>
<reference evidence="5 6" key="1">
    <citation type="journal article" date="2016" name="Nat. Commun.">
        <title>Thousands of microbial genomes shed light on interconnected biogeochemical processes in an aquifer system.</title>
        <authorList>
            <person name="Anantharaman K."/>
            <person name="Brown C.T."/>
            <person name="Hug L.A."/>
            <person name="Sharon I."/>
            <person name="Castelle C.J."/>
            <person name="Probst A.J."/>
            <person name="Thomas B.C."/>
            <person name="Singh A."/>
            <person name="Wilkins M.J."/>
            <person name="Karaoz U."/>
            <person name="Brodie E.L."/>
            <person name="Williams K.H."/>
            <person name="Hubbard S.S."/>
            <person name="Banfield J.F."/>
        </authorList>
    </citation>
    <scope>NUCLEOTIDE SEQUENCE [LARGE SCALE GENOMIC DNA]</scope>
</reference>
<sequence length="194" mass="22244">MLYHIYTTDGIILKRSPFGEANVLLYVLTKDLGLVMASAQSARLSKSKLRHGLQEYSHVLASFVKGKNGWKLTNVSEKGSFFFDLPRPYTRVLAQIVFILIKMMPGEHPHPEIFQTVRSGFEFLKNLPEIEVKNFEILLVLRILHELGYVAQSSNTETFLNDLNTWSNEFLEKISEKKQALVEIINKAMKESQL</sequence>
<dbReference type="Gene3D" id="2.40.50.140">
    <property type="entry name" value="Nucleic acid-binding proteins"/>
    <property type="match status" value="1"/>
</dbReference>
<dbReference type="SUPFAM" id="SSF50249">
    <property type="entry name" value="Nucleic acid-binding proteins"/>
    <property type="match status" value="1"/>
</dbReference>
<keyword evidence="2" id="KW-0233">DNA recombination</keyword>
<evidence type="ECO:0000259" key="4">
    <source>
        <dbReference type="Pfam" id="PF11967"/>
    </source>
</evidence>
<accession>A0A1G2T994</accession>
<name>A0A1G2T994_9BACT</name>
<comment type="caution">
    <text evidence="5">The sequence shown here is derived from an EMBL/GenBank/DDBJ whole genome shotgun (WGS) entry which is preliminary data.</text>
</comment>
<dbReference type="GO" id="GO:0006302">
    <property type="term" value="P:double-strand break repair"/>
    <property type="evidence" value="ECO:0007669"/>
    <property type="project" value="TreeGrafter"/>
</dbReference>
<evidence type="ECO:0000256" key="1">
    <source>
        <dbReference type="ARBA" id="ARBA00022763"/>
    </source>
</evidence>
<dbReference type="InterPro" id="IPR022572">
    <property type="entry name" value="DNA_rep/recomb_RecO_N"/>
</dbReference>